<name>A0AAW1S044_9CHLO</name>
<evidence type="ECO:0008006" key="3">
    <source>
        <dbReference type="Google" id="ProtNLM"/>
    </source>
</evidence>
<dbReference type="PROSITE" id="PS50896">
    <property type="entry name" value="LISH"/>
    <property type="match status" value="1"/>
</dbReference>
<dbReference type="AlphaFoldDB" id="A0AAW1S044"/>
<reference evidence="1 2" key="1">
    <citation type="journal article" date="2024" name="Nat. Commun.">
        <title>Phylogenomics reveals the evolutionary origins of lichenization in chlorophyte algae.</title>
        <authorList>
            <person name="Puginier C."/>
            <person name="Libourel C."/>
            <person name="Otte J."/>
            <person name="Skaloud P."/>
            <person name="Haon M."/>
            <person name="Grisel S."/>
            <person name="Petersen M."/>
            <person name="Berrin J.G."/>
            <person name="Delaux P.M."/>
            <person name="Dal Grande F."/>
            <person name="Keller J."/>
        </authorList>
    </citation>
    <scope>NUCLEOTIDE SEQUENCE [LARGE SCALE GENOMIC DNA]</scope>
    <source>
        <strain evidence="1 2">SAG 245.80</strain>
    </source>
</reference>
<dbReference type="Proteomes" id="UP001445335">
    <property type="component" value="Unassembled WGS sequence"/>
</dbReference>
<proteinExistence type="predicted"/>
<dbReference type="EMBL" id="JALJOU010000017">
    <property type="protein sequence ID" value="KAK9839197.1"/>
    <property type="molecule type" value="Genomic_DNA"/>
</dbReference>
<protein>
    <recommendedName>
        <fullName evidence="3">LisH domain-containing protein</fullName>
    </recommendedName>
</protein>
<evidence type="ECO:0000313" key="2">
    <source>
        <dbReference type="Proteomes" id="UP001445335"/>
    </source>
</evidence>
<sequence>MPASGHVQNGAAGNTNVTEAAVLVLQFLTERSFFKTAKTFRKEARALLVPGGGGVNEGPAASGAPPGGELPAHLEAKLALLDYG</sequence>
<organism evidence="1 2">
    <name type="scientific">Elliptochloris bilobata</name>
    <dbReference type="NCBI Taxonomy" id="381761"/>
    <lineage>
        <taxon>Eukaryota</taxon>
        <taxon>Viridiplantae</taxon>
        <taxon>Chlorophyta</taxon>
        <taxon>core chlorophytes</taxon>
        <taxon>Trebouxiophyceae</taxon>
        <taxon>Trebouxiophyceae incertae sedis</taxon>
        <taxon>Elliptochloris clade</taxon>
        <taxon>Elliptochloris</taxon>
    </lineage>
</organism>
<dbReference type="InterPro" id="IPR006594">
    <property type="entry name" value="LisH"/>
</dbReference>
<keyword evidence="2" id="KW-1185">Reference proteome</keyword>
<evidence type="ECO:0000313" key="1">
    <source>
        <dbReference type="EMBL" id="KAK9839197.1"/>
    </source>
</evidence>
<gene>
    <name evidence="1" type="ORF">WJX81_000704</name>
</gene>
<comment type="caution">
    <text evidence="1">The sequence shown here is derived from an EMBL/GenBank/DDBJ whole genome shotgun (WGS) entry which is preliminary data.</text>
</comment>
<accession>A0AAW1S044</accession>